<evidence type="ECO:0000256" key="1">
    <source>
        <dbReference type="ARBA" id="ARBA00022598"/>
    </source>
</evidence>
<feature type="compositionally biased region" description="Basic residues" evidence="5">
    <location>
        <begin position="14"/>
        <end position="29"/>
    </location>
</feature>
<dbReference type="SUPFAM" id="SSF52210">
    <property type="entry name" value="Succinyl-CoA synthetase domains"/>
    <property type="match status" value="2"/>
</dbReference>
<comment type="caution">
    <text evidence="7">The sequence shown here is derived from an EMBL/GenBank/DDBJ whole genome shotgun (WGS) entry which is preliminary data.</text>
</comment>
<dbReference type="PANTHER" id="PTHR43334:SF1">
    <property type="entry name" value="3-HYDROXYPROPIONATE--COA LIGASE [ADP-FORMING]"/>
    <property type="match status" value="1"/>
</dbReference>
<dbReference type="Gene3D" id="3.30.1490.20">
    <property type="entry name" value="ATP-grasp fold, A domain"/>
    <property type="match status" value="1"/>
</dbReference>
<accession>A0ABN2RUV2</accession>
<evidence type="ECO:0000256" key="4">
    <source>
        <dbReference type="PROSITE-ProRule" id="PRU00409"/>
    </source>
</evidence>
<feature type="region of interest" description="Disordered" evidence="5">
    <location>
        <begin position="332"/>
        <end position="351"/>
    </location>
</feature>
<keyword evidence="2 4" id="KW-0547">Nucleotide-binding</keyword>
<dbReference type="InterPro" id="IPR011761">
    <property type="entry name" value="ATP-grasp"/>
</dbReference>
<dbReference type="InterPro" id="IPR051538">
    <property type="entry name" value="Acyl-CoA_Synth/Transferase"/>
</dbReference>
<sequence length="561" mass="57488">MPATSVMTSEQSKVARHRPAPEAHRHRVPPRPAQPAEPPVAAPALALVTTGAHTGCPLVTAEELGVRVAGAVHCDPGPDGDGPTFADAVEAFAQADGVGAIAACVDAIGTTAVGTDLDGRALIRAAEAAAGAGRPLVVLATGGDRVIDAVLRQAGVVRVDGFDQLLDCAATLARFPRPAQPPGPVRIAADSGGAAALLADLARRAGLTVEETGPAGSGATEIAELAARPGAGMLLYAVTETGAAAEWTAAALVEAARESTTPIGAIWCSSGGTETGYRLILQRSPEIATFRTLTNAVAAAKAYYDHCDFRFRIPALVEDNAMAGVKARQVLASGSTGSRKKDPDAAKGLSESQTHQLLRAYGIRTPREQLVTSAAWAVRAAATIGYPVVMKASVAGLPSASAAGLTRTTITSASQVRENFKDLMDSAGRQGFGTLDGVLIGQQITGGVDTMVGIRRDDRFGPAVVVGVGGAYAETLGDVAIRVAPFDAHQARRMLDELHCLPLLTTAGADLDALADTVLRVQRMALDLGDVLETFDIAPLRVLGRGGGTVALDASATLIQR</sequence>
<feature type="domain" description="ATP-grasp" evidence="6">
    <location>
        <begin position="355"/>
        <end position="405"/>
    </location>
</feature>
<dbReference type="Pfam" id="PF13549">
    <property type="entry name" value="ATP-grasp_5"/>
    <property type="match status" value="1"/>
</dbReference>
<dbReference type="InterPro" id="IPR016102">
    <property type="entry name" value="Succinyl-CoA_synth-like"/>
</dbReference>
<feature type="region of interest" description="Disordered" evidence="5">
    <location>
        <begin position="1"/>
        <end position="39"/>
    </location>
</feature>
<reference evidence="7 8" key="1">
    <citation type="journal article" date="2019" name="Int. J. Syst. Evol. Microbiol.">
        <title>The Global Catalogue of Microorganisms (GCM) 10K type strain sequencing project: providing services to taxonomists for standard genome sequencing and annotation.</title>
        <authorList>
            <consortium name="The Broad Institute Genomics Platform"/>
            <consortium name="The Broad Institute Genome Sequencing Center for Infectious Disease"/>
            <person name="Wu L."/>
            <person name="Ma J."/>
        </authorList>
    </citation>
    <scope>NUCLEOTIDE SEQUENCE [LARGE SCALE GENOMIC DNA]</scope>
    <source>
        <strain evidence="7 8">JCM 16013</strain>
    </source>
</reference>
<dbReference type="Gene3D" id="3.30.470.20">
    <property type="entry name" value="ATP-grasp fold, B domain"/>
    <property type="match status" value="1"/>
</dbReference>
<dbReference type="RefSeq" id="WP_344658517.1">
    <property type="nucleotide sequence ID" value="NZ_BAAAQM010000021.1"/>
</dbReference>
<dbReference type="Proteomes" id="UP001499854">
    <property type="component" value="Unassembled WGS sequence"/>
</dbReference>
<dbReference type="SUPFAM" id="SSF56059">
    <property type="entry name" value="Glutathione synthetase ATP-binding domain-like"/>
    <property type="match status" value="1"/>
</dbReference>
<evidence type="ECO:0000256" key="2">
    <source>
        <dbReference type="ARBA" id="ARBA00022741"/>
    </source>
</evidence>
<protein>
    <recommendedName>
        <fullName evidence="6">ATP-grasp domain-containing protein</fullName>
    </recommendedName>
</protein>
<evidence type="ECO:0000313" key="7">
    <source>
        <dbReference type="EMBL" id="GAA1975334.1"/>
    </source>
</evidence>
<dbReference type="PROSITE" id="PS50975">
    <property type="entry name" value="ATP_GRASP"/>
    <property type="match status" value="1"/>
</dbReference>
<feature type="compositionally biased region" description="Pro residues" evidence="5">
    <location>
        <begin position="30"/>
        <end position="39"/>
    </location>
</feature>
<organism evidence="7 8">
    <name type="scientific">Catenulispora subtropica</name>
    <dbReference type="NCBI Taxonomy" id="450798"/>
    <lineage>
        <taxon>Bacteria</taxon>
        <taxon>Bacillati</taxon>
        <taxon>Actinomycetota</taxon>
        <taxon>Actinomycetes</taxon>
        <taxon>Catenulisporales</taxon>
        <taxon>Catenulisporaceae</taxon>
        <taxon>Catenulispora</taxon>
    </lineage>
</organism>
<evidence type="ECO:0000313" key="8">
    <source>
        <dbReference type="Proteomes" id="UP001499854"/>
    </source>
</evidence>
<gene>
    <name evidence="7" type="ORF">GCM10009838_39370</name>
</gene>
<dbReference type="EMBL" id="BAAAQM010000021">
    <property type="protein sequence ID" value="GAA1975334.1"/>
    <property type="molecule type" value="Genomic_DNA"/>
</dbReference>
<evidence type="ECO:0000256" key="5">
    <source>
        <dbReference type="SAM" id="MobiDB-lite"/>
    </source>
</evidence>
<keyword evidence="3 4" id="KW-0067">ATP-binding</keyword>
<evidence type="ECO:0000256" key="3">
    <source>
        <dbReference type="ARBA" id="ARBA00022840"/>
    </source>
</evidence>
<feature type="compositionally biased region" description="Polar residues" evidence="5">
    <location>
        <begin position="1"/>
        <end position="12"/>
    </location>
</feature>
<proteinExistence type="predicted"/>
<dbReference type="InterPro" id="IPR013815">
    <property type="entry name" value="ATP_grasp_subdomain_1"/>
</dbReference>
<keyword evidence="1" id="KW-0436">Ligase</keyword>
<name>A0ABN2RUV2_9ACTN</name>
<dbReference type="PANTHER" id="PTHR43334">
    <property type="entry name" value="ACETATE--COA LIGASE [ADP-FORMING]"/>
    <property type="match status" value="1"/>
</dbReference>
<evidence type="ECO:0000259" key="6">
    <source>
        <dbReference type="PROSITE" id="PS50975"/>
    </source>
</evidence>
<keyword evidence="8" id="KW-1185">Reference proteome</keyword>
<dbReference type="Gene3D" id="3.40.50.261">
    <property type="entry name" value="Succinyl-CoA synthetase domains"/>
    <property type="match status" value="2"/>
</dbReference>